<protein>
    <submittedName>
        <fullName evidence="2">Putative integral membrane protein (DUF2269)</fullName>
    </submittedName>
</protein>
<feature type="transmembrane region" description="Helical" evidence="1">
    <location>
        <begin position="6"/>
        <end position="32"/>
    </location>
</feature>
<dbReference type="EMBL" id="JYFN01000003">
    <property type="protein sequence ID" value="KJE25002.1"/>
    <property type="molecule type" value="Genomic_DNA"/>
</dbReference>
<dbReference type="Proteomes" id="UP000032545">
    <property type="component" value="Unassembled WGS sequence"/>
</dbReference>
<evidence type="ECO:0000313" key="2">
    <source>
        <dbReference type="EMBL" id="KJE25002.1"/>
    </source>
</evidence>
<dbReference type="OrthoDB" id="3213160at2"/>
<dbReference type="AlphaFoldDB" id="A0A0D8BNM0"/>
<keyword evidence="1" id="KW-1133">Transmembrane helix</keyword>
<keyword evidence="1" id="KW-0812">Transmembrane</keyword>
<keyword evidence="1" id="KW-0472">Membrane</keyword>
<name>A0A0D8BNM0_9ACTN</name>
<evidence type="ECO:0000313" key="3">
    <source>
        <dbReference type="Proteomes" id="UP000032545"/>
    </source>
</evidence>
<sequence length="153" mass="15542">MPHPGSFGLLLTLHVLLAIFVIGPLTLVCAAVPRLLRAGPSALPMLRLAARLVRGFGLASLLIAVTGAGMVHQGSFGSVRSFSDSWLLGSLVLWVVACGICLAVIAPGLSHAVAEIDAGGDARRRLGTVTGGAVLSSACWVVVVALMVVKPGA</sequence>
<reference evidence="2 3" key="2">
    <citation type="journal article" date="2016" name="Genome Announc.">
        <title>Permanent Draft Genome Sequences for Two Variants of Frankia sp. Strain CpI1, the First Frankia Strain Isolated from Root Nodules of Comptonia peregrina.</title>
        <authorList>
            <person name="Oshone R."/>
            <person name="Hurst S.G.IV."/>
            <person name="Abebe-Akele F."/>
            <person name="Simpson S."/>
            <person name="Morris K."/>
            <person name="Thomas W.K."/>
            <person name="Tisa L.S."/>
        </authorList>
    </citation>
    <scope>NUCLEOTIDE SEQUENCE [LARGE SCALE GENOMIC DNA]</scope>
    <source>
        <strain evidence="3">CpI1-S</strain>
    </source>
</reference>
<feature type="transmembrane region" description="Helical" evidence="1">
    <location>
        <begin position="52"/>
        <end position="71"/>
    </location>
</feature>
<reference evidence="3" key="1">
    <citation type="submission" date="2015-02" db="EMBL/GenBank/DDBJ databases">
        <title>Draft Genome of Frankia sp. CpI1-S.</title>
        <authorList>
            <person name="Oshone R.T."/>
            <person name="Ngom M."/>
            <person name="Ghodhbane-Gtari F."/>
            <person name="Gtari M."/>
            <person name="Morris K."/>
            <person name="Thomas K."/>
            <person name="Sen A."/>
            <person name="Tisa L.S."/>
        </authorList>
    </citation>
    <scope>NUCLEOTIDE SEQUENCE [LARGE SCALE GENOMIC DNA]</scope>
    <source>
        <strain evidence="3">CpI1-S</strain>
    </source>
</reference>
<feature type="transmembrane region" description="Helical" evidence="1">
    <location>
        <begin position="91"/>
        <end position="114"/>
    </location>
</feature>
<accession>A0A0D8BNM0</accession>
<evidence type="ECO:0000256" key="1">
    <source>
        <dbReference type="SAM" id="Phobius"/>
    </source>
</evidence>
<organism evidence="2 3">
    <name type="scientific">Frankia torreyi</name>
    <dbReference type="NCBI Taxonomy" id="1856"/>
    <lineage>
        <taxon>Bacteria</taxon>
        <taxon>Bacillati</taxon>
        <taxon>Actinomycetota</taxon>
        <taxon>Actinomycetes</taxon>
        <taxon>Frankiales</taxon>
        <taxon>Frankiaceae</taxon>
        <taxon>Frankia</taxon>
    </lineage>
</organism>
<keyword evidence="3" id="KW-1185">Reference proteome</keyword>
<dbReference type="RefSeq" id="WP_044883407.1">
    <property type="nucleotide sequence ID" value="NZ_JYFN01000003.1"/>
</dbReference>
<proteinExistence type="predicted"/>
<dbReference type="PATRIC" id="fig|1502723.3.peg.2218"/>
<feature type="transmembrane region" description="Helical" evidence="1">
    <location>
        <begin position="126"/>
        <end position="149"/>
    </location>
</feature>
<comment type="caution">
    <text evidence="2">The sequence shown here is derived from an EMBL/GenBank/DDBJ whole genome shotgun (WGS) entry which is preliminary data.</text>
</comment>
<gene>
    <name evidence="2" type="ORF">FF36_00614</name>
</gene>